<dbReference type="PANTHER" id="PTHR43280">
    <property type="entry name" value="ARAC-FAMILY TRANSCRIPTIONAL REGULATOR"/>
    <property type="match status" value="1"/>
</dbReference>
<dbReference type="EMBL" id="JACRSV010000001">
    <property type="protein sequence ID" value="MBC8558640.1"/>
    <property type="molecule type" value="Genomic_DNA"/>
</dbReference>
<organism evidence="5 6">
    <name type="scientific">Fumia xinanensis</name>
    <dbReference type="NCBI Taxonomy" id="2763659"/>
    <lineage>
        <taxon>Bacteria</taxon>
        <taxon>Bacillati</taxon>
        <taxon>Bacillota</taxon>
        <taxon>Clostridia</taxon>
        <taxon>Eubacteriales</taxon>
        <taxon>Oscillospiraceae</taxon>
        <taxon>Fumia</taxon>
    </lineage>
</organism>
<evidence type="ECO:0000256" key="2">
    <source>
        <dbReference type="ARBA" id="ARBA00023125"/>
    </source>
</evidence>
<protein>
    <submittedName>
        <fullName evidence="5">AraC family transcriptional regulator</fullName>
    </submittedName>
</protein>
<dbReference type="PROSITE" id="PS00041">
    <property type="entry name" value="HTH_ARAC_FAMILY_1"/>
    <property type="match status" value="1"/>
</dbReference>
<evidence type="ECO:0000256" key="1">
    <source>
        <dbReference type="ARBA" id="ARBA00023015"/>
    </source>
</evidence>
<dbReference type="Proteomes" id="UP000610760">
    <property type="component" value="Unassembled WGS sequence"/>
</dbReference>
<dbReference type="InterPro" id="IPR018060">
    <property type="entry name" value="HTH_AraC"/>
</dbReference>
<dbReference type="GO" id="GO:0043565">
    <property type="term" value="F:sequence-specific DNA binding"/>
    <property type="evidence" value="ECO:0007669"/>
    <property type="project" value="InterPro"/>
</dbReference>
<name>A0A926E341_9FIRM</name>
<reference evidence="5" key="1">
    <citation type="submission" date="2020-08" db="EMBL/GenBank/DDBJ databases">
        <title>Genome public.</title>
        <authorList>
            <person name="Liu C."/>
            <person name="Sun Q."/>
        </authorList>
    </citation>
    <scope>NUCLEOTIDE SEQUENCE</scope>
    <source>
        <strain evidence="5">NSJ-33</strain>
    </source>
</reference>
<dbReference type="GO" id="GO:0003700">
    <property type="term" value="F:DNA-binding transcription factor activity"/>
    <property type="evidence" value="ECO:0007669"/>
    <property type="project" value="InterPro"/>
</dbReference>
<dbReference type="InterPro" id="IPR009057">
    <property type="entry name" value="Homeodomain-like_sf"/>
</dbReference>
<evidence type="ECO:0000259" key="4">
    <source>
        <dbReference type="PROSITE" id="PS01124"/>
    </source>
</evidence>
<accession>A0A926E341</accession>
<dbReference type="InterPro" id="IPR013096">
    <property type="entry name" value="Cupin_2"/>
</dbReference>
<dbReference type="InterPro" id="IPR037923">
    <property type="entry name" value="HTH-like"/>
</dbReference>
<sequence length="384" mass="44563">MLLKEINRATFKQFGTPLRSLEPYEQWQQTLYEEDIRATSYLWHFNTEIVIAPISGVGLLYIRTEDSITQKFLLDQPILIRPNVQFAILPYDEVRLKYYIYSQSPKIITPTASTLTGTGFVPNVNVKTMYTILYQEKNKEFSFRGEKHVFWEFTYVNKGTMICSVDNVSYELKQGQMMFFAPHQFHEQRSDGKAPLSFLTVTFDGDIVHPESISNRVLTADDNCLHIIRSIIGEERENRLYSDDMIACEMTKLIITVVRNILTDSTSAKTPTTLKVSVDNKYIDTCMEVIHENITSPITLPWLAQQLNLSSSYLSSLFKQKVGRSISEYIRLVRLEKVKEMIREGRYTIAQISDMMGYCSPTYLSTEFKREYDMSPKEYAKMIE</sequence>
<comment type="caution">
    <text evidence="5">The sequence shown here is derived from an EMBL/GenBank/DDBJ whole genome shotgun (WGS) entry which is preliminary data.</text>
</comment>
<dbReference type="Pfam" id="PF07883">
    <property type="entry name" value="Cupin_2"/>
    <property type="match status" value="1"/>
</dbReference>
<feature type="domain" description="HTH araC/xylS-type" evidence="4">
    <location>
        <begin position="284"/>
        <end position="382"/>
    </location>
</feature>
<evidence type="ECO:0000313" key="5">
    <source>
        <dbReference type="EMBL" id="MBC8558640.1"/>
    </source>
</evidence>
<evidence type="ECO:0000313" key="6">
    <source>
        <dbReference type="Proteomes" id="UP000610760"/>
    </source>
</evidence>
<dbReference type="InterPro" id="IPR018062">
    <property type="entry name" value="HTH_AraC-typ_CS"/>
</dbReference>
<evidence type="ECO:0000256" key="3">
    <source>
        <dbReference type="ARBA" id="ARBA00023163"/>
    </source>
</evidence>
<dbReference type="SMART" id="SM00342">
    <property type="entry name" value="HTH_ARAC"/>
    <property type="match status" value="1"/>
</dbReference>
<dbReference type="PROSITE" id="PS01124">
    <property type="entry name" value="HTH_ARAC_FAMILY_2"/>
    <property type="match status" value="1"/>
</dbReference>
<dbReference type="SUPFAM" id="SSF46689">
    <property type="entry name" value="Homeodomain-like"/>
    <property type="match status" value="2"/>
</dbReference>
<keyword evidence="1" id="KW-0805">Transcription regulation</keyword>
<dbReference type="SUPFAM" id="SSF51215">
    <property type="entry name" value="Regulatory protein AraC"/>
    <property type="match status" value="1"/>
</dbReference>
<keyword evidence="2" id="KW-0238">DNA-binding</keyword>
<dbReference type="PANTHER" id="PTHR43280:SF2">
    <property type="entry name" value="HTH-TYPE TRANSCRIPTIONAL REGULATOR EXSA"/>
    <property type="match status" value="1"/>
</dbReference>
<dbReference type="Pfam" id="PF12833">
    <property type="entry name" value="HTH_18"/>
    <property type="match status" value="1"/>
</dbReference>
<proteinExistence type="predicted"/>
<dbReference type="InterPro" id="IPR014710">
    <property type="entry name" value="RmlC-like_jellyroll"/>
</dbReference>
<dbReference type="RefSeq" id="WP_249293530.1">
    <property type="nucleotide sequence ID" value="NZ_JACRSV010000001.1"/>
</dbReference>
<gene>
    <name evidence="5" type="ORF">H8710_01020</name>
</gene>
<dbReference type="Gene3D" id="2.60.120.10">
    <property type="entry name" value="Jelly Rolls"/>
    <property type="match status" value="1"/>
</dbReference>
<dbReference type="Gene3D" id="1.10.10.60">
    <property type="entry name" value="Homeodomain-like"/>
    <property type="match status" value="2"/>
</dbReference>
<keyword evidence="3" id="KW-0804">Transcription</keyword>
<dbReference type="AlphaFoldDB" id="A0A926E341"/>
<keyword evidence="6" id="KW-1185">Reference proteome</keyword>